<organism evidence="1 2">
    <name type="scientific">Pelomonas aquatica</name>
    <dbReference type="NCBI Taxonomy" id="431058"/>
    <lineage>
        <taxon>Bacteria</taxon>
        <taxon>Pseudomonadati</taxon>
        <taxon>Pseudomonadota</taxon>
        <taxon>Betaproteobacteria</taxon>
        <taxon>Burkholderiales</taxon>
        <taxon>Sphaerotilaceae</taxon>
        <taxon>Roseateles</taxon>
    </lineage>
</organism>
<evidence type="ECO:0000313" key="1">
    <source>
        <dbReference type="EMBL" id="MDR7299673.1"/>
    </source>
</evidence>
<proteinExistence type="predicted"/>
<dbReference type="EMBL" id="JAVDXQ010000009">
    <property type="protein sequence ID" value="MDR7299673.1"/>
    <property type="molecule type" value="Genomic_DNA"/>
</dbReference>
<protein>
    <submittedName>
        <fullName evidence="1">Uncharacterized protein</fullName>
    </submittedName>
</protein>
<reference evidence="1 2" key="1">
    <citation type="submission" date="2023-07" db="EMBL/GenBank/DDBJ databases">
        <title>Sorghum-associated microbial communities from plants grown in Nebraska, USA.</title>
        <authorList>
            <person name="Schachtman D."/>
        </authorList>
    </citation>
    <scope>NUCLEOTIDE SEQUENCE [LARGE SCALE GENOMIC DNA]</scope>
    <source>
        <strain evidence="1 2">BE310</strain>
    </source>
</reference>
<evidence type="ECO:0000313" key="2">
    <source>
        <dbReference type="Proteomes" id="UP001180536"/>
    </source>
</evidence>
<accession>A0ABU1ZGB0</accession>
<sequence>MHNKNRAWRGQPKKFDLVCLFVPDYFSVRRLDGGAVIGDVGHVLGPSGQRAMERMLSSASGVVTKRQWRSQAALLKRLVRECPDSVSAEFAAWFGPQLDLGSEARLDPPMLSWDMVRLARPDWVGETERRLQDHWALLQRRGQVLLAELDLDARLAAGDGADALRDVADGIRSDPILLPYWSEASLVHLETTGTQAAIDQARAAAFVQALVSQLGLVQALQEEARPDIDAMVELDRKRGWCNPGGALLRAVREAFALPTLESLVAKLQTAGCRGPDRSTLMAWSSGRQFPSSKLWGNLIEALRSPSDPEFLNLPSPLRQGTLGWAARRVHGLHLIFGQCWSELKPFIGEAESLAGWLGPSVSRWHQHWVAQPLPHVEPPKLPLVVR</sequence>
<comment type="caution">
    <text evidence="1">The sequence shown here is derived from an EMBL/GenBank/DDBJ whole genome shotgun (WGS) entry which is preliminary data.</text>
</comment>
<dbReference type="Proteomes" id="UP001180536">
    <property type="component" value="Unassembled WGS sequence"/>
</dbReference>
<gene>
    <name evidence="1" type="ORF">J2X16_005043</name>
</gene>
<name>A0ABU1ZGB0_9BURK</name>
<keyword evidence="2" id="KW-1185">Reference proteome</keyword>